<dbReference type="NCBIfam" id="TIGR00234">
    <property type="entry name" value="tyrS"/>
    <property type="match status" value="1"/>
</dbReference>
<keyword evidence="6 11" id="KW-0694">RNA-binding</keyword>
<feature type="short sequence motif" description="'KMSKS' region" evidence="10">
    <location>
        <begin position="226"/>
        <end position="230"/>
    </location>
</feature>
<dbReference type="Gene3D" id="3.40.50.620">
    <property type="entry name" value="HUPs"/>
    <property type="match status" value="1"/>
</dbReference>
<evidence type="ECO:0000256" key="5">
    <source>
        <dbReference type="ARBA" id="ARBA00022840"/>
    </source>
</evidence>
<evidence type="ECO:0000256" key="2">
    <source>
        <dbReference type="ARBA" id="ARBA00022490"/>
    </source>
</evidence>
<keyword evidence="13" id="KW-1185">Reference proteome</keyword>
<dbReference type="EC" id="6.1.1.1" evidence="10"/>
<reference evidence="13" key="1">
    <citation type="submission" date="2016-10" db="EMBL/GenBank/DDBJ databases">
        <authorList>
            <person name="Varghese N."/>
            <person name="Submissions S."/>
        </authorList>
    </citation>
    <scope>NUCLEOTIDE SEQUENCE [LARGE SCALE GENOMIC DNA]</scope>
    <source>
        <strain evidence="13">CGMCC 1.6775</strain>
    </source>
</reference>
<comment type="similarity">
    <text evidence="10">Belongs to the class-I aminoacyl-tRNA synthetase family. TyrS type 2 subfamily.</text>
</comment>
<evidence type="ECO:0000256" key="4">
    <source>
        <dbReference type="ARBA" id="ARBA00022741"/>
    </source>
</evidence>
<protein>
    <recommendedName>
        <fullName evidence="10">Tyrosine--tRNA ligase</fullName>
        <ecNumber evidence="10">6.1.1.1</ecNumber>
    </recommendedName>
    <alternativeName>
        <fullName evidence="10">Tyrosyl-tRNA synthetase</fullName>
        <shortName evidence="10">TyrRS</shortName>
    </alternativeName>
</protein>
<evidence type="ECO:0000256" key="8">
    <source>
        <dbReference type="ARBA" id="ARBA00023146"/>
    </source>
</evidence>
<dbReference type="Gene3D" id="3.10.290.10">
    <property type="entry name" value="RNA-binding S4 domain"/>
    <property type="match status" value="1"/>
</dbReference>
<evidence type="ECO:0000313" key="13">
    <source>
        <dbReference type="Proteomes" id="UP000199339"/>
    </source>
</evidence>
<feature type="binding site" evidence="10">
    <location>
        <position position="229"/>
    </location>
    <ligand>
        <name>ATP</name>
        <dbReference type="ChEBI" id="CHEBI:30616"/>
    </ligand>
</feature>
<dbReference type="InterPro" id="IPR001412">
    <property type="entry name" value="aa-tRNA-synth_I_CS"/>
</dbReference>
<gene>
    <name evidence="10" type="primary">tyrS</name>
    <name evidence="12" type="ORF">SAMN04487961_0002</name>
</gene>
<dbReference type="PANTHER" id="PTHR11766">
    <property type="entry name" value="TYROSYL-TRNA SYNTHETASE"/>
    <property type="match status" value="1"/>
</dbReference>
<keyword evidence="7 10" id="KW-0648">Protein biosynthesis</keyword>
<organism evidence="12 13">
    <name type="scientific">Marinobacter pelagius</name>
    <dbReference type="NCBI Taxonomy" id="379482"/>
    <lineage>
        <taxon>Bacteria</taxon>
        <taxon>Pseudomonadati</taxon>
        <taxon>Pseudomonadota</taxon>
        <taxon>Gammaproteobacteria</taxon>
        <taxon>Pseudomonadales</taxon>
        <taxon>Marinobacteraceae</taxon>
        <taxon>Marinobacter</taxon>
    </lineage>
</organism>
<comment type="catalytic activity">
    <reaction evidence="9 10">
        <text>tRNA(Tyr) + L-tyrosine + ATP = L-tyrosyl-tRNA(Tyr) + AMP + diphosphate + H(+)</text>
        <dbReference type="Rhea" id="RHEA:10220"/>
        <dbReference type="Rhea" id="RHEA-COMP:9706"/>
        <dbReference type="Rhea" id="RHEA-COMP:9707"/>
        <dbReference type="ChEBI" id="CHEBI:15378"/>
        <dbReference type="ChEBI" id="CHEBI:30616"/>
        <dbReference type="ChEBI" id="CHEBI:33019"/>
        <dbReference type="ChEBI" id="CHEBI:58315"/>
        <dbReference type="ChEBI" id="CHEBI:78442"/>
        <dbReference type="ChEBI" id="CHEBI:78536"/>
        <dbReference type="ChEBI" id="CHEBI:456215"/>
        <dbReference type="EC" id="6.1.1.1"/>
    </reaction>
</comment>
<dbReference type="InterPro" id="IPR014729">
    <property type="entry name" value="Rossmann-like_a/b/a_fold"/>
</dbReference>
<dbReference type="InterPro" id="IPR024088">
    <property type="entry name" value="Tyr-tRNA-ligase_bac-type"/>
</dbReference>
<keyword evidence="5 10" id="KW-0067">ATP-binding</keyword>
<keyword evidence="8 10" id="KW-0030">Aminoacyl-tRNA synthetase</keyword>
<accession>A0A1I4Q9L8</accession>
<keyword evidence="3 10" id="KW-0436">Ligase</keyword>
<evidence type="ECO:0000256" key="6">
    <source>
        <dbReference type="ARBA" id="ARBA00022884"/>
    </source>
</evidence>
<dbReference type="OrthoDB" id="9804243at2"/>
<dbReference type="CDD" id="cd00805">
    <property type="entry name" value="TyrRS_core"/>
    <property type="match status" value="1"/>
</dbReference>
<feature type="short sequence motif" description="'HIGH' region" evidence="10">
    <location>
        <begin position="42"/>
        <end position="51"/>
    </location>
</feature>
<evidence type="ECO:0000256" key="9">
    <source>
        <dbReference type="ARBA" id="ARBA00048248"/>
    </source>
</evidence>
<dbReference type="GO" id="GO:0004831">
    <property type="term" value="F:tyrosine-tRNA ligase activity"/>
    <property type="evidence" value="ECO:0007669"/>
    <property type="project" value="UniProtKB-UniRule"/>
</dbReference>
<dbReference type="PROSITE" id="PS00178">
    <property type="entry name" value="AA_TRNA_LIGASE_I"/>
    <property type="match status" value="1"/>
</dbReference>
<dbReference type="RefSeq" id="WP_091997254.1">
    <property type="nucleotide sequence ID" value="NZ_FOUR01000001.1"/>
</dbReference>
<dbReference type="HAMAP" id="MF_02007">
    <property type="entry name" value="Tyr_tRNA_synth_type2"/>
    <property type="match status" value="1"/>
</dbReference>
<dbReference type="GO" id="GO:0006437">
    <property type="term" value="P:tyrosyl-tRNA aminoacylation"/>
    <property type="evidence" value="ECO:0007669"/>
    <property type="project" value="UniProtKB-UniRule"/>
</dbReference>
<dbReference type="GO" id="GO:0003723">
    <property type="term" value="F:RNA binding"/>
    <property type="evidence" value="ECO:0007669"/>
    <property type="project" value="UniProtKB-KW"/>
</dbReference>
<dbReference type="Gene3D" id="1.10.240.10">
    <property type="entry name" value="Tyrosyl-Transfer RNA Synthetase"/>
    <property type="match status" value="1"/>
</dbReference>
<dbReference type="AlphaFoldDB" id="A0A1I4Q9L8"/>
<dbReference type="SUPFAM" id="SSF55174">
    <property type="entry name" value="Alpha-L RNA-binding motif"/>
    <property type="match status" value="1"/>
</dbReference>
<sequence>MASIDEALAVIKRGVDELIPEEELVEKLKQGRPLRIKAGFDPTAPDLHLGHTVLINKLRQFQDLGHEIIFLIGDFTGMIGDPTGKSATRPPLTEEQVRENAVSYKEQVFKILDREKTHVVFNSDWMSKMTAADMIKLAGQYTVARMLERDDFTKRYRAEQAIAIHEFLYPLVQGYDSVALKADVELGGTDQKFNLLMGRILQKHYGQEPQVILTMPILEGLDGVQKMSKSLGNYVGVNDAPGEMYTKLLSMPDELLWRYFELLSFRPLAEVGEFRKAVEGGANPQDYKKLLAEEIITRFHGEEAAKTAHKSAGNRVELGEIPENVPEVKVSLEGQGEIPMAAVLRLAGLVKNGAAARDVLGRGAVYVDGKQFEGDRMFVEGDDCVIQAGKKKIARVLITA</sequence>
<evidence type="ECO:0000256" key="11">
    <source>
        <dbReference type="PROSITE-ProRule" id="PRU00182"/>
    </source>
</evidence>
<comment type="subcellular location">
    <subcellularLocation>
        <location evidence="10">Cytoplasm</location>
    </subcellularLocation>
</comment>
<comment type="subunit">
    <text evidence="1 10">Homodimer.</text>
</comment>
<dbReference type="Pfam" id="PF00579">
    <property type="entry name" value="tRNA-synt_1b"/>
    <property type="match status" value="1"/>
</dbReference>
<dbReference type="FunFam" id="3.40.50.620:FF:000061">
    <property type="entry name" value="Tyrosine--tRNA ligase"/>
    <property type="match status" value="1"/>
</dbReference>
<dbReference type="GO" id="GO:0005829">
    <property type="term" value="C:cytosol"/>
    <property type="evidence" value="ECO:0007669"/>
    <property type="project" value="TreeGrafter"/>
</dbReference>
<evidence type="ECO:0000313" key="12">
    <source>
        <dbReference type="EMBL" id="SFM36333.1"/>
    </source>
</evidence>
<dbReference type="PANTHER" id="PTHR11766:SF1">
    <property type="entry name" value="TYROSINE--TRNA LIGASE"/>
    <property type="match status" value="1"/>
</dbReference>
<dbReference type="PRINTS" id="PR01040">
    <property type="entry name" value="TRNASYNTHTYR"/>
</dbReference>
<keyword evidence="4 10" id="KW-0547">Nucleotide-binding</keyword>
<dbReference type="PROSITE" id="PS50889">
    <property type="entry name" value="S4"/>
    <property type="match status" value="1"/>
</dbReference>
<dbReference type="GO" id="GO:0005524">
    <property type="term" value="F:ATP binding"/>
    <property type="evidence" value="ECO:0007669"/>
    <property type="project" value="UniProtKB-UniRule"/>
</dbReference>
<dbReference type="InterPro" id="IPR002305">
    <property type="entry name" value="aa-tRNA-synth_Ic"/>
</dbReference>
<keyword evidence="2 10" id="KW-0963">Cytoplasm</keyword>
<evidence type="ECO:0000256" key="3">
    <source>
        <dbReference type="ARBA" id="ARBA00022598"/>
    </source>
</evidence>
<proteinExistence type="inferred from homology"/>
<dbReference type="EMBL" id="FOUR01000001">
    <property type="protein sequence ID" value="SFM36333.1"/>
    <property type="molecule type" value="Genomic_DNA"/>
</dbReference>
<comment type="function">
    <text evidence="10">Catalyzes the attachment of tyrosine to tRNA(Tyr) in a two-step reaction: tyrosine is first activated by ATP to form Tyr-AMP and then transferred to the acceptor end of tRNA(Tyr).</text>
</comment>
<evidence type="ECO:0000256" key="7">
    <source>
        <dbReference type="ARBA" id="ARBA00022917"/>
    </source>
</evidence>
<dbReference type="InterPro" id="IPR002307">
    <property type="entry name" value="Tyr-tRNA-ligase"/>
</dbReference>
<dbReference type="SUPFAM" id="SSF52374">
    <property type="entry name" value="Nucleotidylyl transferase"/>
    <property type="match status" value="1"/>
</dbReference>
<dbReference type="Proteomes" id="UP000199339">
    <property type="component" value="Unassembled WGS sequence"/>
</dbReference>
<dbReference type="InterPro" id="IPR024108">
    <property type="entry name" value="Tyr-tRNA-ligase_bac_2"/>
</dbReference>
<name>A0A1I4Q9L8_9GAMM</name>
<dbReference type="InterPro" id="IPR036986">
    <property type="entry name" value="S4_RNA-bd_sf"/>
</dbReference>
<evidence type="ECO:0000256" key="1">
    <source>
        <dbReference type="ARBA" id="ARBA00011738"/>
    </source>
</evidence>
<evidence type="ECO:0000256" key="10">
    <source>
        <dbReference type="HAMAP-Rule" id="MF_02007"/>
    </source>
</evidence>